<dbReference type="HOGENOM" id="CLU_193486_0_0_0"/>
<dbReference type="STRING" id="1499967.U27_03731"/>
<reference evidence="1" key="1">
    <citation type="journal article" date="2015" name="PeerJ">
        <title>First genomic representation of candidate bacterial phylum KSB3 points to enhanced environmental sensing as a trigger of wastewater bulking.</title>
        <authorList>
            <person name="Sekiguchi Y."/>
            <person name="Ohashi A."/>
            <person name="Parks D.H."/>
            <person name="Yamauchi T."/>
            <person name="Tyson G.W."/>
            <person name="Hugenholtz P."/>
        </authorList>
    </citation>
    <scope>NUCLEOTIDE SEQUENCE [LARGE SCALE GENOMIC DNA]</scope>
</reference>
<sequence length="71" mass="8468">MKDSNMLTVEEIKIAIDALPEKDYVSLRNWFSKKDWEKWDREIVKDSETGKLDFLIQEALHEKTRGTLRDL</sequence>
<keyword evidence="2" id="KW-1185">Reference proteome</keyword>
<name>A0A081BWR2_VECG1</name>
<organism evidence="1">
    <name type="scientific">Vecturithrix granuli</name>
    <dbReference type="NCBI Taxonomy" id="1499967"/>
    <lineage>
        <taxon>Bacteria</taxon>
        <taxon>Candidatus Moduliflexota</taxon>
        <taxon>Candidatus Vecturitrichia</taxon>
        <taxon>Candidatus Vecturitrichales</taxon>
        <taxon>Candidatus Vecturitrichaceae</taxon>
        <taxon>Candidatus Vecturithrix</taxon>
    </lineage>
</organism>
<accession>A0A081BWR2</accession>
<dbReference type="eggNOG" id="ENOG5033GUE">
    <property type="taxonomic scope" value="Bacteria"/>
</dbReference>
<dbReference type="AlphaFoldDB" id="A0A081BWR2"/>
<dbReference type="EMBL" id="DF820465">
    <property type="protein sequence ID" value="GAK56767.1"/>
    <property type="molecule type" value="Genomic_DNA"/>
</dbReference>
<evidence type="ECO:0000313" key="1">
    <source>
        <dbReference type="EMBL" id="GAK56767.1"/>
    </source>
</evidence>
<evidence type="ECO:0000313" key="2">
    <source>
        <dbReference type="Proteomes" id="UP000030661"/>
    </source>
</evidence>
<gene>
    <name evidence="1" type="ORF">U27_03731</name>
</gene>
<protein>
    <submittedName>
        <fullName evidence="1">Uncharacterized protein</fullName>
    </submittedName>
</protein>
<dbReference type="Proteomes" id="UP000030661">
    <property type="component" value="Unassembled WGS sequence"/>
</dbReference>
<proteinExistence type="predicted"/>